<comment type="caution">
    <text evidence="1">The sequence shown here is derived from an EMBL/GenBank/DDBJ whole genome shotgun (WGS) entry which is preliminary data.</text>
</comment>
<evidence type="ECO:0000313" key="2">
    <source>
        <dbReference type="Proteomes" id="UP001162992"/>
    </source>
</evidence>
<sequence length="456" mass="50827">MASYYHTSGGKVGYSVDDVDDAADLDPRLPLLQDADLKDKVVLLRVDHNVVKKGKVMDEYRIDVTLATMYNIVERGGRLILMTHINRPFDKKTKTITISKDDSVDAVVAYLQRKLRIKFVVPQLHIYEKEGILDIDTSINLLIQDLRARKIGGIYLPNTRWFGGEEDKGETRDRFVVQLAGLADVYVNDAFGSWQSHATTYHVTKYLPSFAGLCMQAELSHTRALLSPKRPFLAIVAGSKYDTKIGPLTEIYKKVDKLILGGVMYNTYLSAKYGIKIAGVEDSEIELARGLVEQDKVESKILELPYLVESDTLTGRLEGHYRTISIKDFEPGKTFKYVVDVDPSSFESPALLEALGSAKTIFVNAVMGLMPHFWQGTGKMDEVIDSNRTAQKFFGGGDTLQTFKSLHPGIYHAALDSPKYYLFTGGGTVLKVLEEGDPFGLDTVKALIANKESYSK</sequence>
<organism evidence="1 2">
    <name type="scientific">Diphasiastrum complanatum</name>
    <name type="common">Issler's clubmoss</name>
    <name type="synonym">Lycopodium complanatum</name>
    <dbReference type="NCBI Taxonomy" id="34168"/>
    <lineage>
        <taxon>Eukaryota</taxon>
        <taxon>Viridiplantae</taxon>
        <taxon>Streptophyta</taxon>
        <taxon>Embryophyta</taxon>
        <taxon>Tracheophyta</taxon>
        <taxon>Lycopodiopsida</taxon>
        <taxon>Lycopodiales</taxon>
        <taxon>Lycopodiaceae</taxon>
        <taxon>Lycopodioideae</taxon>
        <taxon>Diphasiastrum</taxon>
    </lineage>
</organism>
<accession>A0ACC2EM31</accession>
<proteinExistence type="predicted"/>
<reference evidence="2" key="1">
    <citation type="journal article" date="2024" name="Proc. Natl. Acad. Sci. U.S.A.">
        <title>Extraordinary preservation of gene collinearity over three hundred million years revealed in homosporous lycophytes.</title>
        <authorList>
            <person name="Li C."/>
            <person name="Wickell D."/>
            <person name="Kuo L.Y."/>
            <person name="Chen X."/>
            <person name="Nie B."/>
            <person name="Liao X."/>
            <person name="Peng D."/>
            <person name="Ji J."/>
            <person name="Jenkins J."/>
            <person name="Williams M."/>
            <person name="Shu S."/>
            <person name="Plott C."/>
            <person name="Barry K."/>
            <person name="Rajasekar S."/>
            <person name="Grimwood J."/>
            <person name="Han X."/>
            <person name="Sun S."/>
            <person name="Hou Z."/>
            <person name="He W."/>
            <person name="Dai G."/>
            <person name="Sun C."/>
            <person name="Schmutz J."/>
            <person name="Leebens-Mack J.H."/>
            <person name="Li F.W."/>
            <person name="Wang L."/>
        </authorList>
    </citation>
    <scope>NUCLEOTIDE SEQUENCE [LARGE SCALE GENOMIC DNA]</scope>
    <source>
        <strain evidence="2">cv. PW_Plant_1</strain>
    </source>
</reference>
<dbReference type="Proteomes" id="UP001162992">
    <property type="component" value="Chromosome 2"/>
</dbReference>
<evidence type="ECO:0000313" key="1">
    <source>
        <dbReference type="EMBL" id="KAJ7567443.1"/>
    </source>
</evidence>
<keyword evidence="2" id="KW-1185">Reference proteome</keyword>
<name>A0ACC2EM31_DIPCM</name>
<dbReference type="EMBL" id="CM055093">
    <property type="protein sequence ID" value="KAJ7567443.1"/>
    <property type="molecule type" value="Genomic_DNA"/>
</dbReference>
<protein>
    <submittedName>
        <fullName evidence="1">Uncharacterized protein</fullName>
    </submittedName>
</protein>
<gene>
    <name evidence="1" type="ORF">O6H91_02G147400</name>
</gene>